<comment type="caution">
    <text evidence="5">The sequence shown here is derived from an EMBL/GenBank/DDBJ whole genome shotgun (WGS) entry which is preliminary data.</text>
</comment>
<evidence type="ECO:0000259" key="4">
    <source>
        <dbReference type="PROSITE" id="PS50887"/>
    </source>
</evidence>
<dbReference type="PROSITE" id="PS50887">
    <property type="entry name" value="GGDEF"/>
    <property type="match status" value="1"/>
</dbReference>
<accession>A0ABP8Q7N8</accession>
<dbReference type="SMART" id="SM00267">
    <property type="entry name" value="GGDEF"/>
    <property type="match status" value="1"/>
</dbReference>
<dbReference type="EC" id="2.7.7.65" evidence="1"/>
<evidence type="ECO:0000256" key="2">
    <source>
        <dbReference type="ARBA" id="ARBA00034247"/>
    </source>
</evidence>
<dbReference type="InterPro" id="IPR043128">
    <property type="entry name" value="Rev_trsase/Diguanyl_cyclase"/>
</dbReference>
<dbReference type="InterPro" id="IPR029787">
    <property type="entry name" value="Nucleotide_cyclase"/>
</dbReference>
<keyword evidence="3" id="KW-0812">Transmembrane</keyword>
<feature type="domain" description="GGDEF" evidence="4">
    <location>
        <begin position="154"/>
        <end position="285"/>
    </location>
</feature>
<dbReference type="CDD" id="cd01949">
    <property type="entry name" value="GGDEF"/>
    <property type="match status" value="1"/>
</dbReference>
<dbReference type="Gene3D" id="3.30.70.270">
    <property type="match status" value="1"/>
</dbReference>
<evidence type="ECO:0000313" key="6">
    <source>
        <dbReference type="Proteomes" id="UP001501321"/>
    </source>
</evidence>
<dbReference type="RefSeq" id="WP_345011652.1">
    <property type="nucleotide sequence ID" value="NZ_BAABFC010000010.1"/>
</dbReference>
<keyword evidence="3" id="KW-0472">Membrane</keyword>
<feature type="transmembrane region" description="Helical" evidence="3">
    <location>
        <begin position="12"/>
        <end position="30"/>
    </location>
</feature>
<proteinExistence type="predicted"/>
<dbReference type="PANTHER" id="PTHR45138:SF9">
    <property type="entry name" value="DIGUANYLATE CYCLASE DGCM-RELATED"/>
    <property type="match status" value="1"/>
</dbReference>
<dbReference type="PANTHER" id="PTHR45138">
    <property type="entry name" value="REGULATORY COMPONENTS OF SENSORY TRANSDUCTION SYSTEM"/>
    <property type="match status" value="1"/>
</dbReference>
<dbReference type="Pfam" id="PF00990">
    <property type="entry name" value="GGDEF"/>
    <property type="match status" value="1"/>
</dbReference>
<reference evidence="6" key="1">
    <citation type="journal article" date="2019" name="Int. J. Syst. Evol. Microbiol.">
        <title>The Global Catalogue of Microorganisms (GCM) 10K type strain sequencing project: providing services to taxonomists for standard genome sequencing and annotation.</title>
        <authorList>
            <consortium name="The Broad Institute Genomics Platform"/>
            <consortium name="The Broad Institute Genome Sequencing Center for Infectious Disease"/>
            <person name="Wu L."/>
            <person name="Ma J."/>
        </authorList>
    </citation>
    <scope>NUCLEOTIDE SEQUENCE [LARGE SCALE GENOMIC DNA]</scope>
    <source>
        <strain evidence="6">JCM 32226</strain>
    </source>
</reference>
<dbReference type="NCBIfam" id="TIGR00254">
    <property type="entry name" value="GGDEF"/>
    <property type="match status" value="1"/>
</dbReference>
<evidence type="ECO:0000256" key="3">
    <source>
        <dbReference type="SAM" id="Phobius"/>
    </source>
</evidence>
<dbReference type="EMBL" id="BAABFC010000010">
    <property type="protein sequence ID" value="GAA4497866.1"/>
    <property type="molecule type" value="Genomic_DNA"/>
</dbReference>
<keyword evidence="3" id="KW-1133">Transmembrane helix</keyword>
<keyword evidence="6" id="KW-1185">Reference proteome</keyword>
<sequence>MIVRRLSLIHQLLLASGLLLLASLLLALALWHWAPAWLALAPLPLLLLLPWQWRQTRQLQLGLRQIERALKQQQRRQDHQAPEPLALMAPNCAELVRLQAALRHWSEEENKSRQALLEQLHHATENDPLTGLLNRNGFERRAEYEWLRQQRHASGLSLLLIKLRNLSDINSQFGHVAGDRLIQQLGYCLRSTLRKIDHICRLGGGEFCLLLPDTGLEQAERTAQRLLQHLAQQAPAAGDRPLDISVGVVELEAGETISALQGRADVALQPADQRLGRSNQTVQLG</sequence>
<gene>
    <name evidence="5" type="ORF">GCM10023095_15140</name>
</gene>
<protein>
    <recommendedName>
        <fullName evidence="1">diguanylate cyclase</fullName>
        <ecNumber evidence="1">2.7.7.65</ecNumber>
    </recommendedName>
</protein>
<dbReference type="InterPro" id="IPR050469">
    <property type="entry name" value="Diguanylate_Cyclase"/>
</dbReference>
<dbReference type="Proteomes" id="UP001501321">
    <property type="component" value="Unassembled WGS sequence"/>
</dbReference>
<evidence type="ECO:0000256" key="1">
    <source>
        <dbReference type="ARBA" id="ARBA00012528"/>
    </source>
</evidence>
<dbReference type="SUPFAM" id="SSF55073">
    <property type="entry name" value="Nucleotide cyclase"/>
    <property type="match status" value="1"/>
</dbReference>
<evidence type="ECO:0000313" key="5">
    <source>
        <dbReference type="EMBL" id="GAA4497866.1"/>
    </source>
</evidence>
<organism evidence="5 6">
    <name type="scientific">Pseudaeromonas paramecii</name>
    <dbReference type="NCBI Taxonomy" id="2138166"/>
    <lineage>
        <taxon>Bacteria</taxon>
        <taxon>Pseudomonadati</taxon>
        <taxon>Pseudomonadota</taxon>
        <taxon>Gammaproteobacteria</taxon>
        <taxon>Aeromonadales</taxon>
        <taxon>Aeromonadaceae</taxon>
        <taxon>Pseudaeromonas</taxon>
    </lineage>
</organism>
<comment type="catalytic activity">
    <reaction evidence="2">
        <text>2 GTP = 3',3'-c-di-GMP + 2 diphosphate</text>
        <dbReference type="Rhea" id="RHEA:24898"/>
        <dbReference type="ChEBI" id="CHEBI:33019"/>
        <dbReference type="ChEBI" id="CHEBI:37565"/>
        <dbReference type="ChEBI" id="CHEBI:58805"/>
        <dbReference type="EC" id="2.7.7.65"/>
    </reaction>
</comment>
<dbReference type="InterPro" id="IPR000160">
    <property type="entry name" value="GGDEF_dom"/>
</dbReference>
<name>A0ABP8Q7N8_9GAMM</name>